<organism evidence="1 2">
    <name type="scientific">Sulfobacillus benefaciens</name>
    <dbReference type="NCBI Taxonomy" id="453960"/>
    <lineage>
        <taxon>Bacteria</taxon>
        <taxon>Bacillati</taxon>
        <taxon>Bacillota</taxon>
        <taxon>Clostridia</taxon>
        <taxon>Eubacteriales</taxon>
        <taxon>Clostridiales Family XVII. Incertae Sedis</taxon>
        <taxon>Sulfobacillus</taxon>
    </lineage>
</organism>
<sequence>MRHNISTSQPMEAGVTDGAIAYEKSSDKHRLTEPDSPFTSVMFHPANGYRGQGRGYAAKGRVNTTYPIDGGVWQNNHG</sequence>
<name>A0A2T2X2D9_9FIRM</name>
<dbReference type="AlphaFoldDB" id="A0A2T2X2D9"/>
<protein>
    <submittedName>
        <fullName evidence="1">Uncharacterized protein</fullName>
    </submittedName>
</protein>
<gene>
    <name evidence="1" type="ORF">C7B43_09675</name>
</gene>
<accession>A0A2T2X2D9</accession>
<comment type="caution">
    <text evidence="1">The sequence shown here is derived from an EMBL/GenBank/DDBJ whole genome shotgun (WGS) entry which is preliminary data.</text>
</comment>
<dbReference type="EMBL" id="PXYT01000019">
    <property type="protein sequence ID" value="PSR28673.1"/>
    <property type="molecule type" value="Genomic_DNA"/>
</dbReference>
<proteinExistence type="predicted"/>
<evidence type="ECO:0000313" key="2">
    <source>
        <dbReference type="Proteomes" id="UP000242699"/>
    </source>
</evidence>
<evidence type="ECO:0000313" key="1">
    <source>
        <dbReference type="EMBL" id="PSR28673.1"/>
    </source>
</evidence>
<dbReference type="Proteomes" id="UP000242699">
    <property type="component" value="Unassembled WGS sequence"/>
</dbReference>
<reference evidence="1 2" key="1">
    <citation type="journal article" date="2014" name="BMC Genomics">
        <title>Comparison of environmental and isolate Sulfobacillus genomes reveals diverse carbon, sulfur, nitrogen, and hydrogen metabolisms.</title>
        <authorList>
            <person name="Justice N.B."/>
            <person name="Norman A."/>
            <person name="Brown C.T."/>
            <person name="Singh A."/>
            <person name="Thomas B.C."/>
            <person name="Banfield J.F."/>
        </authorList>
    </citation>
    <scope>NUCLEOTIDE SEQUENCE [LARGE SCALE GENOMIC DNA]</scope>
    <source>
        <strain evidence="1">AMDSBA1</strain>
    </source>
</reference>